<sequence>MHASAGKNHYKLCAWTVIVLIALWSLFTGTVTLKWSTNNLNQFLDGLDSMILEDLDVLEVEEREKTVRHMWDVVQSVIVTPLKKKNLNSQMKGKKLYDCLGF</sequence>
<proteinExistence type="predicted"/>
<dbReference type="PANTHER" id="PTHR34358">
    <property type="entry name" value="OS03G0411600 PROTEIN"/>
    <property type="match status" value="1"/>
</dbReference>
<dbReference type="InterPro" id="IPR010608">
    <property type="entry name" value="DUF1195"/>
</dbReference>
<evidence type="ECO:0000313" key="2">
    <source>
        <dbReference type="EMBL" id="CAI8599986.1"/>
    </source>
</evidence>
<keyword evidence="1" id="KW-1133">Transmembrane helix</keyword>
<dbReference type="Proteomes" id="UP001157006">
    <property type="component" value="Chromosome 2"/>
</dbReference>
<name>A0AAV0ZPW9_VICFA</name>
<evidence type="ECO:0000313" key="3">
    <source>
        <dbReference type="Proteomes" id="UP001157006"/>
    </source>
</evidence>
<organism evidence="2 3">
    <name type="scientific">Vicia faba</name>
    <name type="common">Broad bean</name>
    <name type="synonym">Faba vulgaris</name>
    <dbReference type="NCBI Taxonomy" id="3906"/>
    <lineage>
        <taxon>Eukaryota</taxon>
        <taxon>Viridiplantae</taxon>
        <taxon>Streptophyta</taxon>
        <taxon>Embryophyta</taxon>
        <taxon>Tracheophyta</taxon>
        <taxon>Spermatophyta</taxon>
        <taxon>Magnoliopsida</taxon>
        <taxon>eudicotyledons</taxon>
        <taxon>Gunneridae</taxon>
        <taxon>Pentapetalae</taxon>
        <taxon>rosids</taxon>
        <taxon>fabids</taxon>
        <taxon>Fabales</taxon>
        <taxon>Fabaceae</taxon>
        <taxon>Papilionoideae</taxon>
        <taxon>50 kb inversion clade</taxon>
        <taxon>NPAAA clade</taxon>
        <taxon>Hologalegina</taxon>
        <taxon>IRL clade</taxon>
        <taxon>Fabeae</taxon>
        <taxon>Vicia</taxon>
    </lineage>
</organism>
<dbReference type="EMBL" id="OX451737">
    <property type="protein sequence ID" value="CAI8599986.1"/>
    <property type="molecule type" value="Genomic_DNA"/>
</dbReference>
<keyword evidence="1" id="KW-0812">Transmembrane</keyword>
<reference evidence="2 3" key="1">
    <citation type="submission" date="2023-01" db="EMBL/GenBank/DDBJ databases">
        <authorList>
            <person name="Kreplak J."/>
        </authorList>
    </citation>
    <scope>NUCLEOTIDE SEQUENCE [LARGE SCALE GENOMIC DNA]</scope>
</reference>
<accession>A0AAV0ZPW9</accession>
<gene>
    <name evidence="2" type="ORF">VFH_II200120</name>
</gene>
<dbReference type="AlphaFoldDB" id="A0AAV0ZPW9"/>
<feature type="transmembrane region" description="Helical" evidence="1">
    <location>
        <begin position="12"/>
        <end position="33"/>
    </location>
</feature>
<keyword evidence="3" id="KW-1185">Reference proteome</keyword>
<dbReference type="PANTHER" id="PTHR34358:SF7">
    <property type="entry name" value="SUGAR TRANSPORTER"/>
    <property type="match status" value="1"/>
</dbReference>
<protein>
    <submittedName>
        <fullName evidence="2">Uncharacterized protein</fullName>
    </submittedName>
</protein>
<evidence type="ECO:0000256" key="1">
    <source>
        <dbReference type="SAM" id="Phobius"/>
    </source>
</evidence>
<keyword evidence="1" id="KW-0472">Membrane</keyword>
<dbReference type="Pfam" id="PF06708">
    <property type="entry name" value="DUF1195"/>
    <property type="match status" value="1"/>
</dbReference>